<organism evidence="3 4">
    <name type="scientific">Stereocaulon virgatum</name>
    <dbReference type="NCBI Taxonomy" id="373712"/>
    <lineage>
        <taxon>Eukaryota</taxon>
        <taxon>Fungi</taxon>
        <taxon>Dikarya</taxon>
        <taxon>Ascomycota</taxon>
        <taxon>Pezizomycotina</taxon>
        <taxon>Lecanoromycetes</taxon>
        <taxon>OSLEUM clade</taxon>
        <taxon>Lecanoromycetidae</taxon>
        <taxon>Lecanorales</taxon>
        <taxon>Lecanorineae</taxon>
        <taxon>Stereocaulaceae</taxon>
        <taxon>Stereocaulon</taxon>
    </lineage>
</organism>
<keyword evidence="4" id="KW-1185">Reference proteome</keyword>
<feature type="transmembrane region" description="Helical" evidence="2">
    <location>
        <begin position="91"/>
        <end position="115"/>
    </location>
</feature>
<dbReference type="PANTHER" id="PTHR35394:SF5">
    <property type="entry name" value="DUF3176 DOMAIN-CONTAINING PROTEIN"/>
    <property type="match status" value="1"/>
</dbReference>
<feature type="transmembrane region" description="Helical" evidence="2">
    <location>
        <begin position="602"/>
        <end position="625"/>
    </location>
</feature>
<feature type="transmembrane region" description="Helical" evidence="2">
    <location>
        <begin position="127"/>
        <end position="148"/>
    </location>
</feature>
<keyword evidence="2" id="KW-0472">Membrane</keyword>
<name>A0ABR4AI92_9LECA</name>
<evidence type="ECO:0000256" key="1">
    <source>
        <dbReference type="SAM" id="MobiDB-lite"/>
    </source>
</evidence>
<proteinExistence type="predicted"/>
<feature type="compositionally biased region" description="Polar residues" evidence="1">
    <location>
        <begin position="475"/>
        <end position="484"/>
    </location>
</feature>
<gene>
    <name evidence="3" type="ORF">N7G274_002304</name>
</gene>
<evidence type="ECO:0000313" key="3">
    <source>
        <dbReference type="EMBL" id="KAL2045221.1"/>
    </source>
</evidence>
<evidence type="ECO:0000256" key="2">
    <source>
        <dbReference type="SAM" id="Phobius"/>
    </source>
</evidence>
<reference evidence="3 4" key="1">
    <citation type="submission" date="2024-09" db="EMBL/GenBank/DDBJ databases">
        <title>Rethinking Asexuality: The Enigmatic Case of Functional Sexual Genes in Lepraria (Stereocaulaceae).</title>
        <authorList>
            <person name="Doellman M."/>
            <person name="Sun Y."/>
            <person name="Barcenas-Pena A."/>
            <person name="Lumbsch H.T."/>
            <person name="Grewe F."/>
        </authorList>
    </citation>
    <scope>NUCLEOTIDE SEQUENCE [LARGE SCALE GENOMIC DNA]</scope>
    <source>
        <strain evidence="3 4">Mercado 3170</strain>
    </source>
</reference>
<feature type="transmembrane region" description="Helical" evidence="2">
    <location>
        <begin position="194"/>
        <end position="213"/>
    </location>
</feature>
<evidence type="ECO:0000313" key="4">
    <source>
        <dbReference type="Proteomes" id="UP001590950"/>
    </source>
</evidence>
<dbReference type="EMBL" id="JBEFKJ010000007">
    <property type="protein sequence ID" value="KAL2045221.1"/>
    <property type="molecule type" value="Genomic_DNA"/>
</dbReference>
<protein>
    <recommendedName>
        <fullName evidence="5">Transmembrane protein</fullName>
    </recommendedName>
</protein>
<evidence type="ECO:0008006" key="5">
    <source>
        <dbReference type="Google" id="ProtNLM"/>
    </source>
</evidence>
<dbReference type="Proteomes" id="UP001590950">
    <property type="component" value="Unassembled WGS sequence"/>
</dbReference>
<keyword evidence="2" id="KW-1133">Transmembrane helix</keyword>
<dbReference type="Pfam" id="PF11374">
    <property type="entry name" value="DUF3176"/>
    <property type="match status" value="1"/>
</dbReference>
<comment type="caution">
    <text evidence="3">The sequence shown here is derived from an EMBL/GenBank/DDBJ whole genome shotgun (WGS) entry which is preliminary data.</text>
</comment>
<feature type="region of interest" description="Disordered" evidence="1">
    <location>
        <begin position="55"/>
        <end position="74"/>
    </location>
</feature>
<accession>A0ABR4AI92</accession>
<sequence>MHSTSNSVDHEDLVSEISDLSPAVSPIEDGYTQMPNHNTTDSDYNVGTWNGRHVEQEDSGAQKEPGTEEKGAHVDSWCSDSAKRSWLCDWWLWEIVAIVLSLGITAATVVIMAMYEGQPLPTWPYNITLNAMLSVLSTIAKSSMLLAATQCISQSKWLSFSQKPQRLTDFHIIDEASRGPFGALTLMFRLKGRALLASAGAFIVLTSLALDPFTQQALTYPVRSTIVTQGKAPNIPRMQNWTSPLANYPPLLYARIIRNIESTVPLSMKAAIYNTLLNRGVTESTLNFNCPTGYCTFDPITTLGFCSTCQDLTATVRRKWNMCDDWNGNNTCPCSDPDQNGTSESPTGRTFFHINCSYDLLTPEQNDQRDPNGFALSLDTKLSGEIHGSPCSTTPPKKLSTRVRSTNLTTATHETGSKFVSVPAPMIAFARAIANDTLPGLGIKANITGCALSMCVQTLNTTVRNGILRQTVTSTWGSDSSNQPAGDIWLTPPKGRNSTKSAGDSSFYIDGTSREALTTFLRQILTTNVTTTYVPPELTSVDPIPPPIEYATDIAEALWVTDDLGALMSNLADRMTDTLRGLSTESVSGTAYELQPRVAVNWGWLILPITLVLLSCVLLIIVIVSSHMHHTAAWKSNCLATLFHGLSTSKDDIAHVAEAYQMKSAAEDRRVQLKLDTDNVLRLLDSQ</sequence>
<dbReference type="InterPro" id="IPR021514">
    <property type="entry name" value="DUF3176"/>
</dbReference>
<dbReference type="PANTHER" id="PTHR35394">
    <property type="entry name" value="DUF3176 DOMAIN-CONTAINING PROTEIN"/>
    <property type="match status" value="1"/>
</dbReference>
<feature type="region of interest" description="Disordered" evidence="1">
    <location>
        <begin position="475"/>
        <end position="503"/>
    </location>
</feature>
<keyword evidence="2" id="KW-0812">Transmembrane</keyword>